<gene>
    <name evidence="2" type="ORF">F2P47_14400</name>
</gene>
<comment type="caution">
    <text evidence="2">The sequence shown here is derived from an EMBL/GenBank/DDBJ whole genome shotgun (WGS) entry which is preliminary data.</text>
</comment>
<feature type="transmembrane region" description="Helical" evidence="1">
    <location>
        <begin position="20"/>
        <end position="40"/>
    </location>
</feature>
<sequence length="512" mass="55729">MPEAGNQSGAARPDIRTFGVSWPLLIALGTLFGALGSSRFNAVLADPDTYWHLATGRWIIEHKALPLSDPFSHSMPGASWMTHEWLSELALTGVYQAAGWTGLVVLVVLLFAGTLAYLMRFLLARMEPADALLFTGFAGSMLMSHLLVRPHVLVWPLLAMWVGALVNAVEERRYPPWWLVPLMALWANMHGSFTLGLALGAALALDAVLASSREQRRAAAMRWGSFVGLSVVASMVTPLGWHGLWFSVEFMRMPVLLDSIIEWRSPDFHKPQIFELWLLLILVLGCTGRLRLPWLRLLMLLALVHLALKHQRHVEILGLVSPFLIASSIASRKPVEEGARQNAATLDRLFHALAAPARPGALAVAILSGALWIGAVLKAGGYAPAAEITPEAAMRAAAQAGAAGPVFNSFEFGGYLIFRGVPVFIDGRADMYGDAFLKRYLDALNLTDPENLPKILADYHVGWTLLHKGTPAVAVLDRMPGWRRVYSDELAVVHVREDGGVTRAGAASGASN</sequence>
<dbReference type="Proteomes" id="UP000468901">
    <property type="component" value="Unassembled WGS sequence"/>
</dbReference>
<feature type="transmembrane region" description="Helical" evidence="1">
    <location>
        <begin position="131"/>
        <end position="158"/>
    </location>
</feature>
<keyword evidence="1" id="KW-1133">Transmembrane helix</keyword>
<proteinExistence type="predicted"/>
<evidence type="ECO:0008006" key="4">
    <source>
        <dbReference type="Google" id="ProtNLM"/>
    </source>
</evidence>
<feature type="transmembrane region" description="Helical" evidence="1">
    <location>
        <begin position="97"/>
        <end position="119"/>
    </location>
</feature>
<reference evidence="2 3" key="1">
    <citation type="submission" date="2019-09" db="EMBL/GenBank/DDBJ databases">
        <title>Parvibaculum sedimenti sp. nov., isolated from sediment.</title>
        <authorList>
            <person name="Wang Y."/>
        </authorList>
    </citation>
    <scope>NUCLEOTIDE SEQUENCE [LARGE SCALE GENOMIC DNA]</scope>
    <source>
        <strain evidence="2 3">HXT-9</strain>
    </source>
</reference>
<protein>
    <recommendedName>
        <fullName evidence="4">Glycosyltransferase RgtA/B/C/D-like domain-containing protein</fullName>
    </recommendedName>
</protein>
<name>A0A6N6VFH5_9HYPH</name>
<evidence type="ECO:0000256" key="1">
    <source>
        <dbReference type="SAM" id="Phobius"/>
    </source>
</evidence>
<keyword evidence="1" id="KW-0472">Membrane</keyword>
<dbReference type="RefSeq" id="WP_152217077.1">
    <property type="nucleotide sequence ID" value="NZ_JBAQYD010000302.1"/>
</dbReference>
<keyword evidence="1" id="KW-0812">Transmembrane</keyword>
<evidence type="ECO:0000313" key="3">
    <source>
        <dbReference type="Proteomes" id="UP000468901"/>
    </source>
</evidence>
<dbReference type="AlphaFoldDB" id="A0A6N6VFH5"/>
<evidence type="ECO:0000313" key="2">
    <source>
        <dbReference type="EMBL" id="KAB7738986.1"/>
    </source>
</evidence>
<dbReference type="EMBL" id="WESC01000014">
    <property type="protein sequence ID" value="KAB7738986.1"/>
    <property type="molecule type" value="Genomic_DNA"/>
</dbReference>
<feature type="transmembrane region" description="Helical" evidence="1">
    <location>
        <begin position="178"/>
        <end position="205"/>
    </location>
</feature>
<keyword evidence="3" id="KW-1185">Reference proteome</keyword>
<feature type="transmembrane region" description="Helical" evidence="1">
    <location>
        <begin position="226"/>
        <end position="248"/>
    </location>
</feature>
<organism evidence="2 3">
    <name type="scientific">Parvibaculum sedimenti</name>
    <dbReference type="NCBI Taxonomy" id="2608632"/>
    <lineage>
        <taxon>Bacteria</taxon>
        <taxon>Pseudomonadati</taxon>
        <taxon>Pseudomonadota</taxon>
        <taxon>Alphaproteobacteria</taxon>
        <taxon>Hyphomicrobiales</taxon>
        <taxon>Parvibaculaceae</taxon>
        <taxon>Parvibaculum</taxon>
    </lineage>
</organism>
<accession>A0A6N6VFH5</accession>